<dbReference type="CDD" id="cd22974">
    <property type="entry name" value="DD_ENO4"/>
    <property type="match status" value="1"/>
</dbReference>
<evidence type="ECO:0000256" key="9">
    <source>
        <dbReference type="SAM" id="MobiDB-lite"/>
    </source>
</evidence>
<dbReference type="SUPFAM" id="SSF51604">
    <property type="entry name" value="Enolase C-terminal domain-like"/>
    <property type="match status" value="1"/>
</dbReference>
<gene>
    <name evidence="12" type="ORF">C0Q70_09072</name>
</gene>
<evidence type="ECO:0000256" key="1">
    <source>
        <dbReference type="ARBA" id="ARBA00005031"/>
    </source>
</evidence>
<evidence type="ECO:0000313" key="12">
    <source>
        <dbReference type="EMBL" id="PVD29815.1"/>
    </source>
</evidence>
<keyword evidence="4" id="KW-0324">Glycolysis</keyword>
<dbReference type="GO" id="GO:0004634">
    <property type="term" value="F:phosphopyruvate hydratase activity"/>
    <property type="evidence" value="ECO:0007669"/>
    <property type="project" value="UniProtKB-EC"/>
</dbReference>
<evidence type="ECO:0000259" key="11">
    <source>
        <dbReference type="SMART" id="SM01193"/>
    </source>
</evidence>
<feature type="compositionally biased region" description="Basic and acidic residues" evidence="9">
    <location>
        <begin position="178"/>
        <end position="190"/>
    </location>
</feature>
<evidence type="ECO:0000256" key="8">
    <source>
        <dbReference type="ARBA" id="ARBA00048333"/>
    </source>
</evidence>
<dbReference type="SMART" id="SM01192">
    <property type="entry name" value="Enolase_C"/>
    <property type="match status" value="1"/>
</dbReference>
<dbReference type="OrthoDB" id="10009078at2759"/>
<sequence>MDAKQLYDLKQKAFNYYLDNGVPQKMEEVLNSMFYDNPEDAYGYLVSYFEQFTKPPVIAKLNARRRFDGKGQPTILIEVHCVVKSQEKLICRCISPSSNSNILDNAKLSDREVEEQRRAESVRIAIDYINQEFSPMFRDMKPTEQTKVDAIISEYMQKLQDEENAKHHAELTTPESETTPRMDVPQDPKAKSKAPVKGGKSKIPTPVIVEEPRELLALGAEAVCAVSQVVCVAGAATQGVPLYEYISSLYNTEQCQFHMPLPMVSIMQGGKAAAGKLNCIKEFLVVPSPHLSYTQSLDYIIGIYSYVEKSLVSKFGAQMKAVSDTGALCPAFDKLELGLDLLIEAITAANLKPGEDFHIGINAAAHEIIDFEKGKYEVITGMLKGADDMVGFWTEILSRYPEIKFIIDPLGKQDRTQWLELCDKITDTCFVVGENLYPRTGHLKNEELPNPVITNAAVLAMESLTSVSELMTCVKKMEAAKNQIVLAARAGETQDDFLADLAVGMNVRFIKLGAPNRGERISKYNRLLQIESELESAGKLAPQKDHEFIHISLPSPEVE</sequence>
<organism evidence="12 13">
    <name type="scientific">Pomacea canaliculata</name>
    <name type="common">Golden apple snail</name>
    <dbReference type="NCBI Taxonomy" id="400727"/>
    <lineage>
        <taxon>Eukaryota</taxon>
        <taxon>Metazoa</taxon>
        <taxon>Spiralia</taxon>
        <taxon>Lophotrochozoa</taxon>
        <taxon>Mollusca</taxon>
        <taxon>Gastropoda</taxon>
        <taxon>Caenogastropoda</taxon>
        <taxon>Architaenioglossa</taxon>
        <taxon>Ampullarioidea</taxon>
        <taxon>Ampullariidae</taxon>
        <taxon>Pomacea</taxon>
    </lineage>
</organism>
<dbReference type="EC" id="4.2.1.11" evidence="3"/>
<dbReference type="SUPFAM" id="SSF54826">
    <property type="entry name" value="Enolase N-terminal domain-like"/>
    <property type="match status" value="1"/>
</dbReference>
<comment type="similarity">
    <text evidence="2">Belongs to the enolase family.</text>
</comment>
<dbReference type="STRING" id="400727.A0A2T7P8R1"/>
<dbReference type="InterPro" id="IPR000941">
    <property type="entry name" value="Enolase"/>
</dbReference>
<reference evidence="12 13" key="1">
    <citation type="submission" date="2018-04" db="EMBL/GenBank/DDBJ databases">
        <title>The genome of golden apple snail Pomacea canaliculata provides insight into stress tolerance and invasive adaptation.</title>
        <authorList>
            <person name="Liu C."/>
            <person name="Liu B."/>
            <person name="Ren Y."/>
            <person name="Zhang Y."/>
            <person name="Wang H."/>
            <person name="Li S."/>
            <person name="Jiang F."/>
            <person name="Yin L."/>
            <person name="Zhang G."/>
            <person name="Qian W."/>
            <person name="Fan W."/>
        </authorList>
    </citation>
    <scope>NUCLEOTIDE SEQUENCE [LARGE SCALE GENOMIC DNA]</scope>
    <source>
        <strain evidence="12">SZHN2017</strain>
        <tissue evidence="12">Muscle</tissue>
    </source>
</reference>
<dbReference type="UniPathway" id="UPA00109">
    <property type="reaction ID" value="UER00187"/>
</dbReference>
<dbReference type="AlphaFoldDB" id="A0A2T7P8R1"/>
<evidence type="ECO:0000256" key="3">
    <source>
        <dbReference type="ARBA" id="ARBA00012058"/>
    </source>
</evidence>
<dbReference type="Pfam" id="PF00113">
    <property type="entry name" value="Enolase_C"/>
    <property type="match status" value="1"/>
</dbReference>
<dbReference type="PANTHER" id="PTHR11902">
    <property type="entry name" value="ENOLASE"/>
    <property type="match status" value="1"/>
</dbReference>
<dbReference type="EMBL" id="PZQS01000005">
    <property type="protein sequence ID" value="PVD29815.1"/>
    <property type="molecule type" value="Genomic_DNA"/>
</dbReference>
<dbReference type="InterPro" id="IPR020810">
    <property type="entry name" value="Enolase_C"/>
</dbReference>
<comment type="pathway">
    <text evidence="1">Carbohydrate degradation; glycolysis; pyruvate from D-glyceraldehyde 3-phosphate: step 4/5.</text>
</comment>
<evidence type="ECO:0000259" key="10">
    <source>
        <dbReference type="SMART" id="SM01192"/>
    </source>
</evidence>
<dbReference type="InterPro" id="IPR047500">
    <property type="entry name" value="DD_ENO4"/>
</dbReference>
<evidence type="ECO:0000256" key="7">
    <source>
        <dbReference type="ARBA" id="ARBA00034855"/>
    </source>
</evidence>
<feature type="domain" description="Enolase C-terminal TIM barrel" evidence="10">
    <location>
        <begin position="256"/>
        <end position="548"/>
    </location>
</feature>
<dbReference type="PRINTS" id="PR00148">
    <property type="entry name" value="ENOLASE"/>
</dbReference>
<accession>A0A2T7P8R1</accession>
<dbReference type="GO" id="GO:0000015">
    <property type="term" value="C:phosphopyruvate hydratase complex"/>
    <property type="evidence" value="ECO:0007669"/>
    <property type="project" value="InterPro"/>
</dbReference>
<feature type="region of interest" description="Disordered" evidence="9">
    <location>
        <begin position="163"/>
        <end position="201"/>
    </location>
</feature>
<dbReference type="InterPro" id="IPR020811">
    <property type="entry name" value="Enolase_N"/>
</dbReference>
<comment type="catalytic activity">
    <reaction evidence="8">
        <text>(2R)-2-phosphoglycerate = phosphoenolpyruvate + H2O</text>
        <dbReference type="Rhea" id="RHEA:10164"/>
        <dbReference type="ChEBI" id="CHEBI:15377"/>
        <dbReference type="ChEBI" id="CHEBI:58289"/>
        <dbReference type="ChEBI" id="CHEBI:58702"/>
        <dbReference type="EC" id="4.2.1.11"/>
    </reaction>
</comment>
<dbReference type="GO" id="GO:0006096">
    <property type="term" value="P:glycolytic process"/>
    <property type="evidence" value="ECO:0007669"/>
    <property type="project" value="UniProtKB-UniPathway"/>
</dbReference>
<dbReference type="SMART" id="SM01193">
    <property type="entry name" value="Enolase_N"/>
    <property type="match status" value="1"/>
</dbReference>
<dbReference type="Gene3D" id="3.30.390.10">
    <property type="entry name" value="Enolase-like, N-terminal domain"/>
    <property type="match status" value="1"/>
</dbReference>
<proteinExistence type="inferred from homology"/>
<keyword evidence="13" id="KW-1185">Reference proteome</keyword>
<keyword evidence="5" id="KW-0456">Lyase</keyword>
<protein>
    <recommendedName>
        <fullName evidence="7">Enolase 4</fullName>
        <ecNumber evidence="3">4.2.1.11</ecNumber>
    </recommendedName>
    <alternativeName>
        <fullName evidence="6">2-phospho-D-glycerate hydro-lyase</fullName>
    </alternativeName>
</protein>
<dbReference type="InterPro" id="IPR029017">
    <property type="entry name" value="Enolase-like_N"/>
</dbReference>
<feature type="domain" description="Enolase N-terminal" evidence="11">
    <location>
        <begin position="58"/>
        <end position="246"/>
    </location>
</feature>
<dbReference type="InterPro" id="IPR036849">
    <property type="entry name" value="Enolase-like_C_sf"/>
</dbReference>
<evidence type="ECO:0000313" key="13">
    <source>
        <dbReference type="Proteomes" id="UP000245119"/>
    </source>
</evidence>
<name>A0A2T7P8R1_POMCA</name>
<evidence type="ECO:0000256" key="5">
    <source>
        <dbReference type="ARBA" id="ARBA00023239"/>
    </source>
</evidence>
<dbReference type="Gene3D" id="3.20.20.120">
    <property type="entry name" value="Enolase-like C-terminal domain"/>
    <property type="match status" value="1"/>
</dbReference>
<dbReference type="GO" id="GO:0000287">
    <property type="term" value="F:magnesium ion binding"/>
    <property type="evidence" value="ECO:0007669"/>
    <property type="project" value="InterPro"/>
</dbReference>
<evidence type="ECO:0000256" key="2">
    <source>
        <dbReference type="ARBA" id="ARBA00009604"/>
    </source>
</evidence>
<dbReference type="PANTHER" id="PTHR11902:SF30">
    <property type="entry name" value="ENOLASE 4"/>
    <property type="match status" value="1"/>
</dbReference>
<evidence type="ECO:0000256" key="4">
    <source>
        <dbReference type="ARBA" id="ARBA00023152"/>
    </source>
</evidence>
<comment type="caution">
    <text evidence="12">The sequence shown here is derived from an EMBL/GenBank/DDBJ whole genome shotgun (WGS) entry which is preliminary data.</text>
</comment>
<evidence type="ECO:0000256" key="6">
    <source>
        <dbReference type="ARBA" id="ARBA00031125"/>
    </source>
</evidence>
<dbReference type="OMA" id="MKELICI"/>
<dbReference type="Proteomes" id="UP000245119">
    <property type="component" value="Linkage Group LG5"/>
</dbReference>